<dbReference type="EC" id="2.4.1.227" evidence="10"/>
<keyword evidence="8 10" id="KW-0131">Cell cycle</keyword>
<dbReference type="GO" id="GO:0005886">
    <property type="term" value="C:plasma membrane"/>
    <property type="evidence" value="ECO:0007669"/>
    <property type="project" value="UniProtKB-SubCell"/>
</dbReference>
<feature type="binding site" evidence="10">
    <location>
        <position position="168"/>
    </location>
    <ligand>
        <name>UDP-N-acetyl-alpha-D-glucosamine</name>
        <dbReference type="ChEBI" id="CHEBI:57705"/>
    </ligand>
</feature>
<evidence type="ECO:0000256" key="4">
    <source>
        <dbReference type="ARBA" id="ARBA00022679"/>
    </source>
</evidence>
<protein>
    <recommendedName>
        <fullName evidence="10">UDP-N-acetylglucosamine--N-acetylmuramyl-(pentapeptide) pyrophosphoryl-undecaprenol N-acetylglucosamine transferase</fullName>
        <ecNumber evidence="10">2.4.1.227</ecNumber>
    </recommendedName>
    <alternativeName>
        <fullName evidence="10">Undecaprenyl-PP-MurNAc-pentapeptide-UDPGlcNAc GlcNAc transferase</fullName>
    </alternativeName>
</protein>
<evidence type="ECO:0000256" key="1">
    <source>
        <dbReference type="ARBA" id="ARBA00022475"/>
    </source>
</evidence>
<dbReference type="InterPro" id="IPR007235">
    <property type="entry name" value="Glyco_trans_28_C"/>
</dbReference>
<evidence type="ECO:0000256" key="7">
    <source>
        <dbReference type="ARBA" id="ARBA00023136"/>
    </source>
</evidence>
<name>V9IS05_9BACL</name>
<comment type="catalytic activity">
    <reaction evidence="10">
        <text>di-trans,octa-cis-undecaprenyl diphospho-N-acetyl-alpha-D-muramoyl-L-alanyl-D-glutamyl-meso-2,6-diaminopimeloyl-D-alanyl-D-alanine + UDP-N-acetyl-alpha-D-glucosamine = di-trans,octa-cis-undecaprenyl diphospho-[N-acetyl-alpha-D-glucosaminyl-(1-&gt;4)]-N-acetyl-alpha-D-muramoyl-L-alanyl-D-glutamyl-meso-2,6-diaminopimeloyl-D-alanyl-D-alanine + UDP + H(+)</text>
        <dbReference type="Rhea" id="RHEA:31227"/>
        <dbReference type="ChEBI" id="CHEBI:15378"/>
        <dbReference type="ChEBI" id="CHEBI:57705"/>
        <dbReference type="ChEBI" id="CHEBI:58223"/>
        <dbReference type="ChEBI" id="CHEBI:61387"/>
        <dbReference type="ChEBI" id="CHEBI:61388"/>
        <dbReference type="EC" id="2.4.1.227"/>
    </reaction>
</comment>
<dbReference type="EMBL" id="JN225300">
    <property type="protein sequence ID" value="AFK65494.1"/>
    <property type="molecule type" value="Genomic_DNA"/>
</dbReference>
<accession>V9IS05</accession>
<keyword evidence="6 10" id="KW-0573">Peptidoglycan synthesis</keyword>
<feature type="domain" description="Glycosyl transferase family 28 C-terminal" evidence="12">
    <location>
        <begin position="191"/>
        <end position="340"/>
    </location>
</feature>
<evidence type="ECO:0000256" key="2">
    <source>
        <dbReference type="ARBA" id="ARBA00022618"/>
    </source>
</evidence>
<dbReference type="GO" id="GO:0009252">
    <property type="term" value="P:peptidoglycan biosynthetic process"/>
    <property type="evidence" value="ECO:0007669"/>
    <property type="project" value="UniProtKB-UniRule"/>
</dbReference>
<reference evidence="13" key="1">
    <citation type="submission" date="2011-07" db="EMBL/GenBank/DDBJ databases">
        <title>Some potential microbial weathering related gene sequences of Bacillus mucilaginosus.</title>
        <authorList>
            <person name="Lian B."/>
            <person name="Xiao B."/>
        </authorList>
    </citation>
    <scope>NUCLEOTIDE SEQUENCE</scope>
    <source>
        <strain evidence="13">K02</strain>
    </source>
</reference>
<comment type="pathway">
    <text evidence="10">Cell wall biogenesis; peptidoglycan biosynthesis.</text>
</comment>
<keyword evidence="7 10" id="KW-0472">Membrane</keyword>
<dbReference type="NCBIfam" id="TIGR01133">
    <property type="entry name" value="murG"/>
    <property type="match status" value="1"/>
</dbReference>
<feature type="binding site" evidence="10">
    <location>
        <position position="198"/>
    </location>
    <ligand>
        <name>UDP-N-acetyl-alpha-D-glucosamine</name>
        <dbReference type="ChEBI" id="CHEBI:57705"/>
    </ligand>
</feature>
<dbReference type="GO" id="GO:0051301">
    <property type="term" value="P:cell division"/>
    <property type="evidence" value="ECO:0007669"/>
    <property type="project" value="UniProtKB-KW"/>
</dbReference>
<dbReference type="InterPro" id="IPR006009">
    <property type="entry name" value="GlcNAc_MurG"/>
</dbReference>
<proteinExistence type="inferred from homology"/>
<dbReference type="PANTHER" id="PTHR21015">
    <property type="entry name" value="UDP-N-ACETYLGLUCOSAMINE--N-ACETYLMURAMYL-(PENTAPEPTIDE) PYROPHOSPHORYL-UNDECAPRENOL N-ACETYLGLUCOSAMINE TRANSFERASE 1"/>
    <property type="match status" value="1"/>
</dbReference>
<evidence type="ECO:0000256" key="8">
    <source>
        <dbReference type="ARBA" id="ARBA00023306"/>
    </source>
</evidence>
<dbReference type="Gene3D" id="3.40.50.2000">
    <property type="entry name" value="Glycogen Phosphorylase B"/>
    <property type="match status" value="2"/>
</dbReference>
<dbReference type="AlphaFoldDB" id="V9IS05"/>
<feature type="domain" description="Glycosyltransferase family 28 N-terminal" evidence="11">
    <location>
        <begin position="8"/>
        <end position="144"/>
    </location>
</feature>
<keyword evidence="5 10" id="KW-0133">Cell shape</keyword>
<sequence length="362" mass="39830">MSIPMKKIVFTGGGTAGHVTPNLAVMAELRRQGWDMEYIGSRDGIEKDIIDHEGIPFHHIASGKLRRYFDLKNFKDPLRVIQGTLQAYRLLRRIRPHIVFSKGGFVSVPVIVGCRLAGIPVIAHESDLTPGLANKISMPFVSRICVTFPETLKHLRGGKAECTGLPIREQILKGSAAKGRQLCDFHSSKPVLFIMGGSLGAQKINQAVRSILDSLLQEFQIIHICGKGNTDPGLQGIRGYRQFEYVKDELPDLLASASLVISRAGSTSIFEFLAARKPMLLIPLSRAASRGDQILNAESFRSQGYCEVLQEEELTADSLLSGVSSLYADRERVLANMEHSPYGDGTAQIVRLIEAHRLKEGS</sequence>
<dbReference type="SUPFAM" id="SSF53756">
    <property type="entry name" value="UDP-Glycosyltransferase/glycogen phosphorylase"/>
    <property type="match status" value="1"/>
</dbReference>
<dbReference type="GO" id="GO:0005975">
    <property type="term" value="P:carbohydrate metabolic process"/>
    <property type="evidence" value="ECO:0007669"/>
    <property type="project" value="InterPro"/>
</dbReference>
<comment type="caution">
    <text evidence="10">Lacks conserved residue(s) required for the propagation of feature annotation.</text>
</comment>
<organism evidence="13">
    <name type="scientific">Paenibacillus mucilaginosus K02</name>
    <dbReference type="NCBI Taxonomy" id="997761"/>
    <lineage>
        <taxon>Bacteria</taxon>
        <taxon>Bacillati</taxon>
        <taxon>Bacillota</taxon>
        <taxon>Bacilli</taxon>
        <taxon>Bacillales</taxon>
        <taxon>Paenibacillaceae</taxon>
        <taxon>Paenibacillus</taxon>
    </lineage>
</organism>
<comment type="subcellular location">
    <subcellularLocation>
        <location evidence="10">Cell membrane</location>
        <topology evidence="10">Peripheral membrane protein</topology>
        <orientation evidence="10">Cytoplasmic side</orientation>
    </subcellularLocation>
</comment>
<evidence type="ECO:0000256" key="5">
    <source>
        <dbReference type="ARBA" id="ARBA00022960"/>
    </source>
</evidence>
<dbReference type="InterPro" id="IPR004276">
    <property type="entry name" value="GlycoTrans_28_N"/>
</dbReference>
<keyword evidence="2 10" id="KW-0132">Cell division</keyword>
<keyword evidence="9 10" id="KW-0961">Cell wall biogenesis/degradation</keyword>
<gene>
    <name evidence="10" type="primary">murG</name>
</gene>
<dbReference type="UniPathway" id="UPA00219"/>
<feature type="binding site" evidence="10">
    <location>
        <begin position="15"/>
        <end position="17"/>
    </location>
    <ligand>
        <name>UDP-N-acetyl-alpha-D-glucosamine</name>
        <dbReference type="ChEBI" id="CHEBI:57705"/>
    </ligand>
</feature>
<dbReference type="GO" id="GO:0050511">
    <property type="term" value="F:undecaprenyldiphospho-muramoylpentapeptide beta-N-acetylglucosaminyltransferase activity"/>
    <property type="evidence" value="ECO:0007669"/>
    <property type="project" value="UniProtKB-UniRule"/>
</dbReference>
<keyword evidence="1 10" id="KW-1003">Cell membrane</keyword>
<evidence type="ECO:0000256" key="3">
    <source>
        <dbReference type="ARBA" id="ARBA00022676"/>
    </source>
</evidence>
<comment type="function">
    <text evidence="10">Cell wall formation. Catalyzes the transfer of a GlcNAc subunit on undecaprenyl-pyrophosphoryl-MurNAc-pentapeptide (lipid intermediate I) to form undecaprenyl-pyrophosphoryl-MurNAc-(pentapeptide)GlcNAc (lipid intermediate II).</text>
</comment>
<keyword evidence="4 10" id="KW-0808">Transferase</keyword>
<dbReference type="HAMAP" id="MF_00033">
    <property type="entry name" value="MurG"/>
    <property type="match status" value="1"/>
</dbReference>
<keyword evidence="3 10" id="KW-0328">Glycosyltransferase</keyword>
<dbReference type="Pfam" id="PF04101">
    <property type="entry name" value="Glyco_tran_28_C"/>
    <property type="match status" value="1"/>
</dbReference>
<evidence type="ECO:0000256" key="9">
    <source>
        <dbReference type="ARBA" id="ARBA00023316"/>
    </source>
</evidence>
<dbReference type="GO" id="GO:0008360">
    <property type="term" value="P:regulation of cell shape"/>
    <property type="evidence" value="ECO:0007669"/>
    <property type="project" value="UniProtKB-KW"/>
</dbReference>
<comment type="similarity">
    <text evidence="10">Belongs to the glycosyltransferase 28 family. MurG subfamily.</text>
</comment>
<evidence type="ECO:0000256" key="10">
    <source>
        <dbReference type="HAMAP-Rule" id="MF_00033"/>
    </source>
</evidence>
<dbReference type="NCBIfam" id="NF009102">
    <property type="entry name" value="PRK12446.1"/>
    <property type="match status" value="1"/>
</dbReference>
<evidence type="ECO:0000259" key="12">
    <source>
        <dbReference type="Pfam" id="PF04101"/>
    </source>
</evidence>
<dbReference type="PANTHER" id="PTHR21015:SF27">
    <property type="entry name" value="UDP-N-ACETYLGLUCOSAMINE--N-ACETYLMURAMYL-(PENTAPEPTIDE) PYROPHOSPHORYL-UNDECAPRENOL N-ACETYLGLUCOSAMINE TRANSFERASE"/>
    <property type="match status" value="1"/>
</dbReference>
<evidence type="ECO:0000256" key="6">
    <source>
        <dbReference type="ARBA" id="ARBA00022984"/>
    </source>
</evidence>
<dbReference type="Pfam" id="PF03033">
    <property type="entry name" value="Glyco_transf_28"/>
    <property type="match status" value="1"/>
</dbReference>
<feature type="binding site" evidence="10">
    <location>
        <position position="293"/>
    </location>
    <ligand>
        <name>UDP-N-acetyl-alpha-D-glucosamine</name>
        <dbReference type="ChEBI" id="CHEBI:57705"/>
    </ligand>
</feature>
<dbReference type="CDD" id="cd03785">
    <property type="entry name" value="GT28_MurG"/>
    <property type="match status" value="1"/>
</dbReference>
<evidence type="ECO:0000313" key="13">
    <source>
        <dbReference type="EMBL" id="AFK65494.1"/>
    </source>
</evidence>
<dbReference type="GO" id="GO:0051991">
    <property type="term" value="F:UDP-N-acetyl-D-glucosamine:N-acetylmuramoyl-L-alanyl-D-glutamyl-meso-2,6-diaminopimelyl-D-alanyl-D-alanine-diphosphoundecaprenol 4-beta-N-acetylglucosaminlytransferase activity"/>
    <property type="evidence" value="ECO:0007669"/>
    <property type="project" value="RHEA"/>
</dbReference>
<dbReference type="GO" id="GO:0071555">
    <property type="term" value="P:cell wall organization"/>
    <property type="evidence" value="ECO:0007669"/>
    <property type="project" value="UniProtKB-KW"/>
</dbReference>
<evidence type="ECO:0000259" key="11">
    <source>
        <dbReference type="Pfam" id="PF03033"/>
    </source>
</evidence>